<gene>
    <name evidence="7" type="ORF">HMPREF9418_1316</name>
</gene>
<dbReference type="SUPFAM" id="SSF140478">
    <property type="entry name" value="LemA-like"/>
    <property type="match status" value="1"/>
</dbReference>
<protein>
    <submittedName>
        <fullName evidence="7">Membrane protein LemA</fullName>
    </submittedName>
</protein>
<proteinExistence type="inferred from homology"/>
<comment type="subcellular location">
    <subcellularLocation>
        <location evidence="1">Membrane</location>
        <topology evidence="1">Single-pass membrane protein</topology>
    </subcellularLocation>
</comment>
<organism evidence="7 8">
    <name type="scientific">Neisseria macacae ATCC 33926</name>
    <dbReference type="NCBI Taxonomy" id="997348"/>
    <lineage>
        <taxon>Bacteria</taxon>
        <taxon>Pseudomonadati</taxon>
        <taxon>Pseudomonadota</taxon>
        <taxon>Betaproteobacteria</taxon>
        <taxon>Neisseriales</taxon>
        <taxon>Neisseriaceae</taxon>
        <taxon>Neisseria</taxon>
    </lineage>
</organism>
<evidence type="ECO:0000313" key="7">
    <source>
        <dbReference type="EMBL" id="EGQ77090.1"/>
    </source>
</evidence>
<reference evidence="7 8" key="1">
    <citation type="submission" date="2011-05" db="EMBL/GenBank/DDBJ databases">
        <authorList>
            <person name="Muzny D."/>
            <person name="Qin X."/>
            <person name="Deng J."/>
            <person name="Jiang H."/>
            <person name="Liu Y."/>
            <person name="Qu J."/>
            <person name="Song X.-Z."/>
            <person name="Zhang L."/>
            <person name="Thornton R."/>
            <person name="Coyle M."/>
            <person name="Francisco L."/>
            <person name="Jackson L."/>
            <person name="Javaid M."/>
            <person name="Korchina V."/>
            <person name="Kovar C."/>
            <person name="Mata R."/>
            <person name="Mathew T."/>
            <person name="Ngo R."/>
            <person name="Nguyen L."/>
            <person name="Nguyen N."/>
            <person name="Okwuonu G."/>
            <person name="Ongeri F."/>
            <person name="Pham C."/>
            <person name="Simmons D."/>
            <person name="Wilczek-Boney K."/>
            <person name="Hale W."/>
            <person name="Jakkamsetti A."/>
            <person name="Pham P."/>
            <person name="Ruth R."/>
            <person name="San Lucas F."/>
            <person name="Warren J."/>
            <person name="Zhang J."/>
            <person name="Zhao Z."/>
            <person name="Zhou C."/>
            <person name="Zhu D."/>
            <person name="Lee S."/>
            <person name="Bess C."/>
            <person name="Blankenburg K."/>
            <person name="Forbes L."/>
            <person name="Fu Q."/>
            <person name="Gubbala S."/>
            <person name="Hirani K."/>
            <person name="Jayaseelan J.C."/>
            <person name="Lara F."/>
            <person name="Munidasa M."/>
            <person name="Palculict T."/>
            <person name="Patil S."/>
            <person name="Pu L.-L."/>
            <person name="Saada N."/>
            <person name="Tang L."/>
            <person name="Weissenberger G."/>
            <person name="Zhu Y."/>
            <person name="Hemphill L."/>
            <person name="Shang Y."/>
            <person name="Youmans B."/>
            <person name="Ayvaz T."/>
            <person name="Ross M."/>
            <person name="Santibanez J."/>
            <person name="Aqrawi P."/>
            <person name="Gross S."/>
            <person name="Joshi V."/>
            <person name="Fowler G."/>
            <person name="Nazareth L."/>
            <person name="Reid J."/>
            <person name="Worley K."/>
            <person name="Petrosino J."/>
            <person name="Highlander S."/>
            <person name="Gibbs R."/>
        </authorList>
    </citation>
    <scope>NUCLEOTIDE SEQUENCE [LARGE SCALE GENOMIC DNA]</scope>
    <source>
        <strain evidence="7 8">ATCC 33926</strain>
    </source>
</reference>
<dbReference type="Gene3D" id="1.20.1440.20">
    <property type="entry name" value="LemA-like domain"/>
    <property type="match status" value="1"/>
</dbReference>
<evidence type="ECO:0000256" key="5">
    <source>
        <dbReference type="ARBA" id="ARBA00023136"/>
    </source>
</evidence>
<evidence type="ECO:0000256" key="1">
    <source>
        <dbReference type="ARBA" id="ARBA00004167"/>
    </source>
</evidence>
<dbReference type="GO" id="GO:0016020">
    <property type="term" value="C:membrane"/>
    <property type="evidence" value="ECO:0007669"/>
    <property type="project" value="UniProtKB-SubCell"/>
</dbReference>
<comment type="caution">
    <text evidence="7">The sequence shown here is derived from an EMBL/GenBank/DDBJ whole genome shotgun (WGS) entry which is preliminary data.</text>
</comment>
<dbReference type="Pfam" id="PF04011">
    <property type="entry name" value="LemA"/>
    <property type="match status" value="1"/>
</dbReference>
<dbReference type="Proteomes" id="UP000004982">
    <property type="component" value="Unassembled WGS sequence"/>
</dbReference>
<dbReference type="AlphaFoldDB" id="A0AA36UJB3"/>
<dbReference type="InterPro" id="IPR023353">
    <property type="entry name" value="LemA-like_dom_sf"/>
</dbReference>
<comment type="similarity">
    <text evidence="2">Belongs to the LemA family.</text>
</comment>
<dbReference type="EMBL" id="AFQE01000062">
    <property type="protein sequence ID" value="EGQ77090.1"/>
    <property type="molecule type" value="Genomic_DNA"/>
</dbReference>
<sequence length="199" mass="22283">MHAMGIISLIFIAVILTVLLLNFKQKLDRCKRDYQESFVALRIVLACRHQAVRHVLDASKIYLGREDDNVDSNLLSSCGDAEAVLTQASKSFSPESLSRLCNAEASLNNSLRALQEVLEKSLKQRPDQGLKSQLEMLDAAETDVVSARRAYNRSAERYNRMLRKTMSGLVAKVLGYHAKASLIKFEDNSVPQMSKHLMA</sequence>
<dbReference type="InterPro" id="IPR007156">
    <property type="entry name" value="MamQ_LemA"/>
</dbReference>
<accession>A0AA36UJB3</accession>
<feature type="transmembrane region" description="Helical" evidence="6">
    <location>
        <begin position="6"/>
        <end position="23"/>
    </location>
</feature>
<name>A0AA36UJB3_9NEIS</name>
<evidence type="ECO:0000256" key="6">
    <source>
        <dbReference type="SAM" id="Phobius"/>
    </source>
</evidence>
<evidence type="ECO:0000313" key="8">
    <source>
        <dbReference type="Proteomes" id="UP000004982"/>
    </source>
</evidence>
<keyword evidence="4 6" id="KW-1133">Transmembrane helix</keyword>
<keyword evidence="3 6" id="KW-0812">Transmembrane</keyword>
<evidence type="ECO:0000256" key="4">
    <source>
        <dbReference type="ARBA" id="ARBA00022989"/>
    </source>
</evidence>
<keyword evidence="5 6" id="KW-0472">Membrane</keyword>
<dbReference type="RefSeq" id="WP_003777933.1">
    <property type="nucleotide sequence ID" value="NZ_CP094241.1"/>
</dbReference>
<evidence type="ECO:0000256" key="2">
    <source>
        <dbReference type="ARBA" id="ARBA00008854"/>
    </source>
</evidence>
<evidence type="ECO:0000256" key="3">
    <source>
        <dbReference type="ARBA" id="ARBA00022692"/>
    </source>
</evidence>